<dbReference type="EMBL" id="AAUW01000005">
    <property type="protein sequence ID" value="EAV44729.1"/>
    <property type="molecule type" value="Genomic_DNA"/>
</dbReference>
<organism evidence="1 2">
    <name type="scientific">Roseibium aggregatum (strain ATCC 25650 / DSM 13394 / JCM 20685 / NBRC 16684 / NCIMB 2208 / IAM 12614 / B1)</name>
    <name type="common">Stappia aggregata</name>
    <dbReference type="NCBI Taxonomy" id="384765"/>
    <lineage>
        <taxon>Bacteria</taxon>
        <taxon>Pseudomonadati</taxon>
        <taxon>Pseudomonadota</taxon>
        <taxon>Alphaproteobacteria</taxon>
        <taxon>Hyphomicrobiales</taxon>
        <taxon>Stappiaceae</taxon>
        <taxon>Roseibium</taxon>
    </lineage>
</organism>
<comment type="caution">
    <text evidence="1">The sequence shown here is derived from an EMBL/GenBank/DDBJ whole genome shotgun (WGS) entry which is preliminary data.</text>
</comment>
<name>A0NRE8_ROSAI</name>
<accession>A0NRE8</accession>
<gene>
    <name evidence="1" type="ORF">SIAM614_07613</name>
</gene>
<dbReference type="AlphaFoldDB" id="A0NRE8"/>
<protein>
    <submittedName>
        <fullName evidence="1">Uncharacterized protein</fullName>
    </submittedName>
</protein>
<evidence type="ECO:0000313" key="1">
    <source>
        <dbReference type="EMBL" id="EAV44729.1"/>
    </source>
</evidence>
<proteinExistence type="predicted"/>
<dbReference type="Proteomes" id="UP000004848">
    <property type="component" value="Unassembled WGS sequence"/>
</dbReference>
<sequence length="36" mass="3955">MREILSCIAINFSAFAKLFKVDPAQAADRAVGKEQD</sequence>
<evidence type="ECO:0000313" key="2">
    <source>
        <dbReference type="Proteomes" id="UP000004848"/>
    </source>
</evidence>
<reference evidence="1 2" key="1">
    <citation type="submission" date="2006-05" db="EMBL/GenBank/DDBJ databases">
        <authorList>
            <person name="King G."/>
            <person name="Ferriera S."/>
            <person name="Johnson J."/>
            <person name="Kravitz S."/>
            <person name="Beeson K."/>
            <person name="Sutton G."/>
            <person name="Rogers Y.-H."/>
            <person name="Friedman R."/>
            <person name="Frazier M."/>
            <person name="Venter J.C."/>
        </authorList>
    </citation>
    <scope>NUCLEOTIDE SEQUENCE [LARGE SCALE GENOMIC DNA]</scope>
    <source>
        <strain evidence="2">ATCC 25650 / DSM 13394 / JCM 20685 / NBRC 16684 / NCIMB 2208 / IAM 12614 / B1</strain>
    </source>
</reference>